<reference evidence="2 3" key="1">
    <citation type="submission" date="2019-07" db="EMBL/GenBank/DDBJ databases">
        <title>Genome assembly of two rare yeast pathogens: Diutina rugosa and Trichomonascus ciferrii.</title>
        <authorList>
            <person name="Mixao V."/>
            <person name="Saus E."/>
            <person name="Hansen A."/>
            <person name="Lass-Flor C."/>
            <person name="Gabaldon T."/>
        </authorList>
    </citation>
    <scope>NUCLEOTIDE SEQUENCE [LARGE SCALE GENOMIC DNA]</scope>
    <source>
        <strain evidence="2 3">CBS 613</strain>
    </source>
</reference>
<keyword evidence="3" id="KW-1185">Reference proteome</keyword>
<organism evidence="2 3">
    <name type="scientific">Diutina rugosa</name>
    <name type="common">Yeast</name>
    <name type="synonym">Candida rugosa</name>
    <dbReference type="NCBI Taxonomy" id="5481"/>
    <lineage>
        <taxon>Eukaryota</taxon>
        <taxon>Fungi</taxon>
        <taxon>Dikarya</taxon>
        <taxon>Ascomycota</taxon>
        <taxon>Saccharomycotina</taxon>
        <taxon>Pichiomycetes</taxon>
        <taxon>Debaryomycetaceae</taxon>
        <taxon>Diutina</taxon>
    </lineage>
</organism>
<feature type="compositionally biased region" description="Low complexity" evidence="1">
    <location>
        <begin position="192"/>
        <end position="204"/>
    </location>
</feature>
<proteinExistence type="predicted"/>
<evidence type="ECO:0000313" key="2">
    <source>
        <dbReference type="EMBL" id="KAA8904592.1"/>
    </source>
</evidence>
<evidence type="ECO:0000256" key="1">
    <source>
        <dbReference type="SAM" id="MobiDB-lite"/>
    </source>
</evidence>
<dbReference type="Proteomes" id="UP000449547">
    <property type="component" value="Unassembled WGS sequence"/>
</dbReference>
<gene>
    <name evidence="2" type="ORF">DIURU_001868</name>
</gene>
<feature type="compositionally biased region" description="Low complexity" evidence="1">
    <location>
        <begin position="325"/>
        <end position="336"/>
    </location>
</feature>
<feature type="compositionally biased region" description="Low complexity" evidence="1">
    <location>
        <begin position="344"/>
        <end position="362"/>
    </location>
</feature>
<dbReference type="AlphaFoldDB" id="A0A642UX90"/>
<protein>
    <submittedName>
        <fullName evidence="2">Uncharacterized protein</fullName>
    </submittedName>
</protein>
<accession>A0A642UX90</accession>
<sequence length="407" mass="47210">MFSFDDYDRLIRHIEQLKRGAQVCRKSETPDQYQVELTKEGSFTGYDLKAKRVGDGLALAVQNDDDGYYKEFVFPHGDPDRIHWENSGNKLTLIVPKRKHPLHLLHQMVTDNHESNQNSAWMRYLEDGGDEDLWDEAERMVSAIQLAEDIEDEDEAYVNRKYMQPLNNMVTAIDTAEEIEDEDDRYERQVKQRQQQQSQSSKSQPKNGGAQNGKQKSVDRSKLQASDLLARAYRLVEQLDSNHRLSDAEKMSKALEIAEQLEDQIDLLENERLATAYETANKIKNENERYQNMKYMKPLNDMVTAEDVAEDIDRENERYLRAKQQRQQQPRHQQSRPQPPKPQSKPQIRPQPQQRSSQQQSKPRPKPKPAALASKPANPAPSLPTPKPKHVQVEEVPDEEFLFKKAL</sequence>
<dbReference type="CDD" id="cd00298">
    <property type="entry name" value="ACD_sHsps_p23-like"/>
    <property type="match status" value="1"/>
</dbReference>
<dbReference type="GeneID" id="54780521"/>
<feature type="region of interest" description="Disordered" evidence="1">
    <location>
        <begin position="180"/>
        <end position="222"/>
    </location>
</feature>
<dbReference type="VEuPathDB" id="FungiDB:DIURU_001868"/>
<dbReference type="EMBL" id="SWFT01000056">
    <property type="protein sequence ID" value="KAA8904592.1"/>
    <property type="molecule type" value="Genomic_DNA"/>
</dbReference>
<comment type="caution">
    <text evidence="2">The sequence shown here is derived from an EMBL/GenBank/DDBJ whole genome shotgun (WGS) entry which is preliminary data.</text>
</comment>
<name>A0A642UX90_DIURU</name>
<feature type="region of interest" description="Disordered" evidence="1">
    <location>
        <begin position="321"/>
        <end position="407"/>
    </location>
</feature>
<dbReference type="RefSeq" id="XP_034013323.1">
    <property type="nucleotide sequence ID" value="XM_034154458.1"/>
</dbReference>
<evidence type="ECO:0000313" key="3">
    <source>
        <dbReference type="Proteomes" id="UP000449547"/>
    </source>
</evidence>